<sequence>MAEYKLSYFNFKGRGELCRLLFVLADKKYEDHRFEREEWKDIKPCKYATVLSILKTSYLPRNLQIDEFVDKN</sequence>
<reference evidence="2" key="1">
    <citation type="submission" date="2018-11" db="EMBL/GenBank/DDBJ databases">
        <authorList>
            <person name="Alioto T."/>
            <person name="Alioto T."/>
        </authorList>
    </citation>
    <scope>NUCLEOTIDE SEQUENCE</scope>
</reference>
<dbReference type="OrthoDB" id="414243at2759"/>
<evidence type="ECO:0000259" key="1">
    <source>
        <dbReference type="PROSITE" id="PS50404"/>
    </source>
</evidence>
<dbReference type="AlphaFoldDB" id="A0A8B6BZL8"/>
<organism evidence="2 3">
    <name type="scientific">Mytilus galloprovincialis</name>
    <name type="common">Mediterranean mussel</name>
    <dbReference type="NCBI Taxonomy" id="29158"/>
    <lineage>
        <taxon>Eukaryota</taxon>
        <taxon>Metazoa</taxon>
        <taxon>Spiralia</taxon>
        <taxon>Lophotrochozoa</taxon>
        <taxon>Mollusca</taxon>
        <taxon>Bivalvia</taxon>
        <taxon>Autobranchia</taxon>
        <taxon>Pteriomorphia</taxon>
        <taxon>Mytilida</taxon>
        <taxon>Mytiloidea</taxon>
        <taxon>Mytilidae</taxon>
        <taxon>Mytilinae</taxon>
        <taxon>Mytilus</taxon>
    </lineage>
</organism>
<feature type="domain" description="GST N-terminal" evidence="1">
    <location>
        <begin position="2"/>
        <end position="72"/>
    </location>
</feature>
<dbReference type="PROSITE" id="PS50404">
    <property type="entry name" value="GST_NTER"/>
    <property type="match status" value="1"/>
</dbReference>
<dbReference type="SUPFAM" id="SSF52833">
    <property type="entry name" value="Thioredoxin-like"/>
    <property type="match status" value="1"/>
</dbReference>
<comment type="caution">
    <text evidence="2">The sequence shown here is derived from an EMBL/GenBank/DDBJ whole genome shotgun (WGS) entry which is preliminary data.</text>
</comment>
<protein>
    <recommendedName>
        <fullName evidence="1">GST N-terminal domain-containing protein</fullName>
    </recommendedName>
</protein>
<keyword evidence="3" id="KW-1185">Reference proteome</keyword>
<gene>
    <name evidence="2" type="ORF">MGAL_10B052251</name>
</gene>
<dbReference type="EMBL" id="UYJE01000929">
    <property type="protein sequence ID" value="VDH97633.1"/>
    <property type="molecule type" value="Genomic_DNA"/>
</dbReference>
<dbReference type="Gene3D" id="3.40.30.10">
    <property type="entry name" value="Glutaredoxin"/>
    <property type="match status" value="1"/>
</dbReference>
<proteinExistence type="predicted"/>
<evidence type="ECO:0000313" key="2">
    <source>
        <dbReference type="EMBL" id="VDH97633.1"/>
    </source>
</evidence>
<accession>A0A8B6BZL8</accession>
<name>A0A8B6BZL8_MYTGA</name>
<dbReference type="InterPro" id="IPR004045">
    <property type="entry name" value="Glutathione_S-Trfase_N"/>
</dbReference>
<dbReference type="InterPro" id="IPR036249">
    <property type="entry name" value="Thioredoxin-like_sf"/>
</dbReference>
<dbReference type="Proteomes" id="UP000596742">
    <property type="component" value="Unassembled WGS sequence"/>
</dbReference>
<evidence type="ECO:0000313" key="3">
    <source>
        <dbReference type="Proteomes" id="UP000596742"/>
    </source>
</evidence>